<dbReference type="GO" id="GO:0051301">
    <property type="term" value="P:cell division"/>
    <property type="evidence" value="ECO:0007669"/>
    <property type="project" value="UniProtKB-KW"/>
</dbReference>
<dbReference type="GO" id="GO:0051987">
    <property type="term" value="P:positive regulation of attachment of spindle microtubules to kinetochore"/>
    <property type="evidence" value="ECO:0007669"/>
    <property type="project" value="EnsemblFungi"/>
</dbReference>
<protein>
    <recommendedName>
        <fullName evidence="5">DASH complex subunit DAD1</fullName>
    </recommendedName>
    <alternativeName>
        <fullName evidence="16">Outer kinetochore protein DAD1</fullName>
    </alternativeName>
</protein>
<dbReference type="GO" id="GO:1990758">
    <property type="term" value="P:mitotic sister chromatid biorientation"/>
    <property type="evidence" value="ECO:0007669"/>
    <property type="project" value="EnsemblFungi"/>
</dbReference>
<evidence type="ECO:0000256" key="10">
    <source>
        <dbReference type="ARBA" id="ARBA00022776"/>
    </source>
</evidence>
<keyword evidence="19" id="KW-1185">Reference proteome</keyword>
<keyword evidence="9" id="KW-0493">Microtubule</keyword>
<dbReference type="GO" id="GO:0072686">
    <property type="term" value="C:mitotic spindle"/>
    <property type="evidence" value="ECO:0007669"/>
    <property type="project" value="InterPro"/>
</dbReference>
<keyword evidence="11" id="KW-0995">Kinetochore</keyword>
<evidence type="ECO:0000256" key="17">
    <source>
        <dbReference type="SAM" id="MobiDB-lite"/>
    </source>
</evidence>
<dbReference type="Proteomes" id="UP000006790">
    <property type="component" value="Chromosome 6"/>
</dbReference>
<dbReference type="GeneID" id="11468789"/>
<sequence length="136" mass="15062">MKHLKSNNQRIHKKGTPQYQFQVDLPMSKDAAIGEVSESDKYFMEQRDLLLQDINNTTDSILNHLNGLNISLENSIAVGKEFESVSELWKLFYDGLANGNGVGASSSVPNTSSQDIEADPTSESNKQTDDSENRSP</sequence>
<comment type="similarity">
    <text evidence="4">Belongs to the DASH complex DAD1 family.</text>
</comment>
<proteinExistence type="inferred from homology"/>
<dbReference type="EMBL" id="CP002502">
    <property type="protein sequence ID" value="AET40437.1"/>
    <property type="molecule type" value="Genomic_DNA"/>
</dbReference>
<reference evidence="19" key="1">
    <citation type="journal article" date="2012" name="G3 (Bethesda)">
        <title>Pichia sorbitophila, an interspecies yeast hybrid reveals early steps of genome resolution following polyploidization.</title>
        <authorList>
            <person name="Leh Louis V."/>
            <person name="Despons L."/>
            <person name="Friedrich A."/>
            <person name="Martin T."/>
            <person name="Durrens P."/>
            <person name="Casaregola S."/>
            <person name="Neuveglise C."/>
            <person name="Fairhead C."/>
            <person name="Marck C."/>
            <person name="Cruz J.A."/>
            <person name="Straub M.L."/>
            <person name="Kugler V."/>
            <person name="Sacerdot C."/>
            <person name="Uzunov Z."/>
            <person name="Thierry A."/>
            <person name="Weiss S."/>
            <person name="Bleykasten C."/>
            <person name="De Montigny J."/>
            <person name="Jacques N."/>
            <person name="Jung P."/>
            <person name="Lemaire M."/>
            <person name="Mallet S."/>
            <person name="Morel G."/>
            <person name="Richard G.F."/>
            <person name="Sarkar A."/>
            <person name="Savel G."/>
            <person name="Schacherer J."/>
            <person name="Seret M.L."/>
            <person name="Talla E."/>
            <person name="Samson G."/>
            <person name="Jubin C."/>
            <person name="Poulain J."/>
            <person name="Vacherie B."/>
            <person name="Barbe V."/>
            <person name="Pelletier E."/>
            <person name="Sherman D.J."/>
            <person name="Westhof E."/>
            <person name="Weissenbach J."/>
            <person name="Baret P.V."/>
            <person name="Wincker P."/>
            <person name="Gaillardin C."/>
            <person name="Dujon B."/>
            <person name="Souciet J.L."/>
        </authorList>
    </citation>
    <scope>NUCLEOTIDE SEQUENCE [LARGE SCALE GENOMIC DNA]</scope>
    <source>
        <strain evidence="19">CBS 270.75 / DBVPG 7215 / KCTC 17166 / NRRL Y-17582</strain>
    </source>
</reference>
<dbReference type="eggNOG" id="ENOG502SBWQ">
    <property type="taxonomic scope" value="Eukaryota"/>
</dbReference>
<dbReference type="Pfam" id="PF08649">
    <property type="entry name" value="DASH_Dad1"/>
    <property type="match status" value="1"/>
</dbReference>
<evidence type="ECO:0000256" key="4">
    <source>
        <dbReference type="ARBA" id="ARBA00010146"/>
    </source>
</evidence>
<evidence type="ECO:0000256" key="8">
    <source>
        <dbReference type="ARBA" id="ARBA00022618"/>
    </source>
</evidence>
<keyword evidence="15" id="KW-0137">Centromere</keyword>
<evidence type="ECO:0000256" key="16">
    <source>
        <dbReference type="ARBA" id="ARBA00030566"/>
    </source>
</evidence>
<evidence type="ECO:0000313" key="18">
    <source>
        <dbReference type="EMBL" id="AET40437.1"/>
    </source>
</evidence>
<evidence type="ECO:0000256" key="6">
    <source>
        <dbReference type="ARBA" id="ARBA00022454"/>
    </source>
</evidence>
<dbReference type="GO" id="GO:0042729">
    <property type="term" value="C:DASH complex"/>
    <property type="evidence" value="ECO:0007669"/>
    <property type="project" value="EnsemblFungi"/>
</dbReference>
<feature type="region of interest" description="Disordered" evidence="17">
    <location>
        <begin position="102"/>
        <end position="136"/>
    </location>
</feature>
<keyword evidence="6" id="KW-0158">Chromosome</keyword>
<keyword evidence="12" id="KW-0206">Cytoskeleton</keyword>
<evidence type="ECO:0000313" key="19">
    <source>
        <dbReference type="Proteomes" id="UP000006790"/>
    </source>
</evidence>
<dbReference type="GO" id="GO:1990976">
    <property type="term" value="P:protein transport along microtubule to mitotic spindle pole body"/>
    <property type="evidence" value="ECO:0007669"/>
    <property type="project" value="EnsemblFungi"/>
</dbReference>
<dbReference type="OMA" id="SELWKVF"/>
<keyword evidence="10" id="KW-0498">Mitosis</keyword>
<name>G8JUV8_ERECY</name>
<dbReference type="GO" id="GO:0031116">
    <property type="term" value="P:positive regulation of microtubule polymerization"/>
    <property type="evidence" value="ECO:0007669"/>
    <property type="project" value="EnsemblFungi"/>
</dbReference>
<dbReference type="PANTHER" id="PTHR28025:SF1">
    <property type="entry name" value="DASH COMPLEX SUBUNIT DAD1"/>
    <property type="match status" value="1"/>
</dbReference>
<dbReference type="GO" id="GO:0005876">
    <property type="term" value="C:spindle microtubule"/>
    <property type="evidence" value="ECO:0007669"/>
    <property type="project" value="TreeGrafter"/>
</dbReference>
<evidence type="ECO:0000256" key="3">
    <source>
        <dbReference type="ARBA" id="ARBA00004629"/>
    </source>
</evidence>
<keyword evidence="13" id="KW-0539">Nucleus</keyword>
<evidence type="ECO:0000256" key="13">
    <source>
        <dbReference type="ARBA" id="ARBA00023242"/>
    </source>
</evidence>
<dbReference type="InterPro" id="IPR013958">
    <property type="entry name" value="DASH_Dad1"/>
</dbReference>
<dbReference type="AlphaFoldDB" id="G8JUV8"/>
<keyword evidence="8" id="KW-0132">Cell division</keyword>
<dbReference type="OrthoDB" id="5566853at2759"/>
<feature type="compositionally biased region" description="Basic and acidic residues" evidence="17">
    <location>
        <begin position="126"/>
        <end position="136"/>
    </location>
</feature>
<dbReference type="RefSeq" id="XP_003647254.1">
    <property type="nucleotide sequence ID" value="XM_003647206.1"/>
</dbReference>
<evidence type="ECO:0000256" key="14">
    <source>
        <dbReference type="ARBA" id="ARBA00023306"/>
    </source>
</evidence>
<evidence type="ECO:0000256" key="2">
    <source>
        <dbReference type="ARBA" id="ARBA00004186"/>
    </source>
</evidence>
<gene>
    <name evidence="18" type="ordered locus">Ecym_6032</name>
</gene>
<keyword evidence="14" id="KW-0131">Cell cycle</keyword>
<evidence type="ECO:0000256" key="7">
    <source>
        <dbReference type="ARBA" id="ARBA00022490"/>
    </source>
</evidence>
<dbReference type="InParanoid" id="G8JUV8"/>
<evidence type="ECO:0000256" key="5">
    <source>
        <dbReference type="ARBA" id="ARBA00020261"/>
    </source>
</evidence>
<comment type="subcellular location">
    <subcellularLocation>
        <location evidence="3">Chromosome</location>
        <location evidence="3">Centromere</location>
        <location evidence="3">Kinetochore</location>
    </subcellularLocation>
    <subcellularLocation>
        <location evidence="2">Cytoplasm</location>
        <location evidence="2">Cytoskeleton</location>
        <location evidence="2">Spindle</location>
    </subcellularLocation>
    <subcellularLocation>
        <location evidence="1">Nucleus</location>
    </subcellularLocation>
</comment>
<evidence type="ECO:0000256" key="9">
    <source>
        <dbReference type="ARBA" id="ARBA00022701"/>
    </source>
</evidence>
<evidence type="ECO:0000256" key="11">
    <source>
        <dbReference type="ARBA" id="ARBA00022838"/>
    </source>
</evidence>
<evidence type="ECO:0000256" key="1">
    <source>
        <dbReference type="ARBA" id="ARBA00004123"/>
    </source>
</evidence>
<feature type="compositionally biased region" description="Polar residues" evidence="17">
    <location>
        <begin position="103"/>
        <end position="125"/>
    </location>
</feature>
<organism evidence="18 19">
    <name type="scientific">Eremothecium cymbalariae (strain CBS 270.75 / DBVPG 7215 / KCTC 17166 / NRRL Y-17582)</name>
    <name type="common">Yeast</name>
    <dbReference type="NCBI Taxonomy" id="931890"/>
    <lineage>
        <taxon>Eukaryota</taxon>
        <taxon>Fungi</taxon>
        <taxon>Dikarya</taxon>
        <taxon>Ascomycota</taxon>
        <taxon>Saccharomycotina</taxon>
        <taxon>Saccharomycetes</taxon>
        <taxon>Saccharomycetales</taxon>
        <taxon>Saccharomycetaceae</taxon>
        <taxon>Eremothecium</taxon>
    </lineage>
</organism>
<dbReference type="HOGENOM" id="CLU_142427_2_0_1"/>
<dbReference type="PANTHER" id="PTHR28025">
    <property type="entry name" value="DASH COMPLEX SUBUNIT DAD1"/>
    <property type="match status" value="1"/>
</dbReference>
<keyword evidence="7" id="KW-0963">Cytoplasm</keyword>
<dbReference type="KEGG" id="erc:Ecym_6032"/>
<accession>G8JUV8</accession>
<evidence type="ECO:0000256" key="15">
    <source>
        <dbReference type="ARBA" id="ARBA00023328"/>
    </source>
</evidence>
<dbReference type="GO" id="GO:0051010">
    <property type="term" value="F:microtubule plus-end binding"/>
    <property type="evidence" value="ECO:0007669"/>
    <property type="project" value="EnsemblFungi"/>
</dbReference>
<evidence type="ECO:0000256" key="12">
    <source>
        <dbReference type="ARBA" id="ARBA00023212"/>
    </source>
</evidence>
<dbReference type="GO" id="GO:0044732">
    <property type="term" value="C:mitotic spindle pole body"/>
    <property type="evidence" value="ECO:0007669"/>
    <property type="project" value="TreeGrafter"/>
</dbReference>
<dbReference type="STRING" id="931890.G8JUV8"/>